<dbReference type="NCBIfam" id="NF003768">
    <property type="entry name" value="PRK05365.1"/>
    <property type="match status" value="1"/>
</dbReference>
<gene>
    <name evidence="7" type="ORF">CEW83_03785</name>
</gene>
<keyword evidence="5" id="KW-0520">NAD</keyword>
<dbReference type="CDD" id="cd02148">
    <property type="entry name" value="RutE-like"/>
    <property type="match status" value="1"/>
</dbReference>
<accession>A0A2U8GLS6</accession>
<evidence type="ECO:0000313" key="8">
    <source>
        <dbReference type="Proteomes" id="UP000244930"/>
    </source>
</evidence>
<evidence type="ECO:0000313" key="7">
    <source>
        <dbReference type="EMBL" id="AWI74444.1"/>
    </source>
</evidence>
<dbReference type="HAMAP" id="MF_01204">
    <property type="entry name" value="Oxidoreductase_RutE_HadB"/>
    <property type="match status" value="1"/>
</dbReference>
<organism evidence="7 8">
    <name type="scientific">Parazoarcus communis</name>
    <dbReference type="NCBI Taxonomy" id="41977"/>
    <lineage>
        <taxon>Bacteria</taxon>
        <taxon>Pseudomonadati</taxon>
        <taxon>Pseudomonadota</taxon>
        <taxon>Betaproteobacteria</taxon>
        <taxon>Rhodocyclales</taxon>
        <taxon>Zoogloeaceae</taxon>
        <taxon>Parazoarcus</taxon>
    </lineage>
</organism>
<reference evidence="7 8" key="1">
    <citation type="submission" date="2017-06" db="EMBL/GenBank/DDBJ databases">
        <title>Azoarcus.</title>
        <authorList>
            <person name="Woo J.-H."/>
            <person name="Kim H.-S."/>
        </authorList>
    </citation>
    <scope>NUCLEOTIDE SEQUENCE [LARGE SCALE GENOMIC DNA]</scope>
    <source>
        <strain evidence="7 8">TSPY31</strain>
    </source>
</reference>
<dbReference type="AlphaFoldDB" id="A0A2U8GLS6"/>
<evidence type="ECO:0000256" key="2">
    <source>
        <dbReference type="ARBA" id="ARBA00022643"/>
    </source>
</evidence>
<dbReference type="SUPFAM" id="SSF55469">
    <property type="entry name" value="FMN-dependent nitroreductase-like"/>
    <property type="match status" value="1"/>
</dbReference>
<dbReference type="InterPro" id="IPR000415">
    <property type="entry name" value="Nitroreductase-like"/>
</dbReference>
<evidence type="ECO:0000256" key="5">
    <source>
        <dbReference type="HAMAP-Rule" id="MF_01204"/>
    </source>
</evidence>
<dbReference type="Proteomes" id="UP000244930">
    <property type="component" value="Chromosome"/>
</dbReference>
<feature type="domain" description="Nitroreductase" evidence="6">
    <location>
        <begin position="19"/>
        <end position="175"/>
    </location>
</feature>
<keyword evidence="2 5" id="KW-0288">FMN</keyword>
<proteinExistence type="inferred from homology"/>
<dbReference type="GO" id="GO:0016491">
    <property type="term" value="F:oxidoreductase activity"/>
    <property type="evidence" value="ECO:0007669"/>
    <property type="project" value="UniProtKB-UniRule"/>
</dbReference>
<evidence type="ECO:0000256" key="1">
    <source>
        <dbReference type="ARBA" id="ARBA00022630"/>
    </source>
</evidence>
<dbReference type="InterPro" id="IPR029479">
    <property type="entry name" value="Nitroreductase"/>
</dbReference>
<dbReference type="InterPro" id="IPR050461">
    <property type="entry name" value="Nitroreductase_HadB/RutE"/>
</dbReference>
<comment type="cofactor">
    <cofactor evidence="5">
        <name>FMN</name>
        <dbReference type="ChEBI" id="CHEBI:58210"/>
    </cofactor>
</comment>
<dbReference type="EMBL" id="CP022187">
    <property type="protein sequence ID" value="AWI74444.1"/>
    <property type="molecule type" value="Genomic_DNA"/>
</dbReference>
<dbReference type="PANTHER" id="PTHR43543:SF1">
    <property type="entry name" value="MALONIC SEMIALDEHYDE REDUCTASE RUTE-RELATED"/>
    <property type="match status" value="1"/>
</dbReference>
<dbReference type="EC" id="1.-.-.-" evidence="5"/>
<dbReference type="RefSeq" id="WP_108948151.1">
    <property type="nucleotide sequence ID" value="NZ_CP022187.1"/>
</dbReference>
<dbReference type="PANTHER" id="PTHR43543">
    <property type="entry name" value="MALONIC SEMIALDEHYDE REDUCTASE RUTE-RELATED"/>
    <property type="match status" value="1"/>
</dbReference>
<dbReference type="Pfam" id="PF00881">
    <property type="entry name" value="Nitroreductase"/>
    <property type="match status" value="1"/>
</dbReference>
<dbReference type="Gene3D" id="3.40.109.10">
    <property type="entry name" value="NADH Oxidase"/>
    <property type="match status" value="1"/>
</dbReference>
<evidence type="ECO:0000256" key="3">
    <source>
        <dbReference type="ARBA" id="ARBA00022857"/>
    </source>
</evidence>
<keyword evidence="8" id="KW-1185">Reference proteome</keyword>
<evidence type="ECO:0000259" key="6">
    <source>
        <dbReference type="Pfam" id="PF00881"/>
    </source>
</evidence>
<keyword evidence="1 5" id="KW-0285">Flavoprotein</keyword>
<comment type="similarity">
    <text evidence="5">Belongs to the nitroreductase family. HadB/RutE subfamily.</text>
</comment>
<dbReference type="InterPro" id="IPR023936">
    <property type="entry name" value="RutE-like"/>
</dbReference>
<protein>
    <recommendedName>
        <fullName evidence="5">Putative NADH dehydrogenase/NAD(P)H nitroreductase CEW83_03785</fullName>
        <ecNumber evidence="5">1.-.-.-</ecNumber>
    </recommendedName>
</protein>
<keyword evidence="4 5" id="KW-0560">Oxidoreductase</keyword>
<name>A0A2U8GLS6_9RHOO</name>
<sequence>MTDQPLTDSVLDRLFLEARTHNAWQDRPVSEDVLRQLYSLTSMGPTSFNGSPMRLVFVCSDEGKARLCEALLPSNVAKTMQAPVCAIVAHDMSFWEAFPTLSPHKDVRGYFRDNAALTEETAFRNSSMQGAYLIMAARALGLDCGPMSGFDRSRVDELFFGGTSWRSNFLCNLGYGDPSALYPRNPRLAYETACRLA</sequence>
<evidence type="ECO:0000256" key="4">
    <source>
        <dbReference type="ARBA" id="ARBA00023002"/>
    </source>
</evidence>
<keyword evidence="3 5" id="KW-0521">NADP</keyword>
<dbReference type="KEGG" id="acom:CEW83_03785"/>